<dbReference type="Pfam" id="PF13937">
    <property type="entry name" value="DUF4212"/>
    <property type="match status" value="1"/>
</dbReference>
<dbReference type="InterPro" id="IPR019886">
    <property type="entry name" value="Na_symporter_ssu"/>
</dbReference>
<reference evidence="3 4" key="1">
    <citation type="submission" date="2019-08" db="EMBL/GenBank/DDBJ databases">
        <authorList>
            <person name="Herpell B J."/>
        </authorList>
    </citation>
    <scope>NUCLEOTIDE SEQUENCE [LARGE SCALE GENOMIC DNA]</scope>
    <source>
        <strain evidence="4">Msb3</strain>
    </source>
</reference>
<evidence type="ECO:0000313" key="3">
    <source>
        <dbReference type="EMBL" id="VVD27892.1"/>
    </source>
</evidence>
<evidence type="ECO:0000313" key="4">
    <source>
        <dbReference type="Proteomes" id="UP000325811"/>
    </source>
</evidence>
<evidence type="ECO:0000256" key="1">
    <source>
        <dbReference type="SAM" id="Phobius"/>
    </source>
</evidence>
<keyword evidence="1" id="KW-1133">Transmembrane helix</keyword>
<feature type="domain" description="Sodium symporter small subunit" evidence="2">
    <location>
        <begin position="29"/>
        <end position="102"/>
    </location>
</feature>
<dbReference type="EMBL" id="LR699553">
    <property type="protein sequence ID" value="VVD27892.1"/>
    <property type="molecule type" value="Genomic_DNA"/>
</dbReference>
<feature type="transmembrane region" description="Helical" evidence="1">
    <location>
        <begin position="35"/>
        <end position="61"/>
    </location>
</feature>
<gene>
    <name evidence="3" type="ORF">PDMSB3_1435</name>
</gene>
<keyword evidence="1" id="KW-0472">Membrane</keyword>
<accession>A0A5Q4Z1V8</accession>
<sequence>MAAPHPPSHATLNPPPEPPAVSAAMARAHQKYWRFNLALIATLMTVGFLVSFVLPLMAPALAQVRIGGFRLPFYFGAQGAILIYLALIVVYIVLMQRADRRLQRAFVADAGAVVGIAGADGGAGTPTARGN</sequence>
<dbReference type="AlphaFoldDB" id="A0A5Q4Z1V8"/>
<dbReference type="RefSeq" id="WP_007175516.1">
    <property type="nucleotide sequence ID" value="NZ_LR699553.1"/>
</dbReference>
<protein>
    <submittedName>
        <fullName evidence="3">Putative solute:sodium symporter small subunit</fullName>
    </submittedName>
</protein>
<dbReference type="NCBIfam" id="TIGR03647">
    <property type="entry name" value="Na_symport_sm"/>
    <property type="match status" value="1"/>
</dbReference>
<name>A0A5Q4Z1V8_9BURK</name>
<dbReference type="KEGG" id="pdio:PDMSB3_1435"/>
<keyword evidence="4" id="KW-1185">Reference proteome</keyword>
<keyword evidence="1" id="KW-0812">Transmembrane</keyword>
<proteinExistence type="predicted"/>
<organism evidence="3 4">
    <name type="scientific">Paraburkholderia dioscoreae</name>
    <dbReference type="NCBI Taxonomy" id="2604047"/>
    <lineage>
        <taxon>Bacteria</taxon>
        <taxon>Pseudomonadati</taxon>
        <taxon>Pseudomonadota</taxon>
        <taxon>Betaproteobacteria</taxon>
        <taxon>Burkholderiales</taxon>
        <taxon>Burkholderiaceae</taxon>
        <taxon>Paraburkholderia</taxon>
    </lineage>
</organism>
<evidence type="ECO:0000259" key="2">
    <source>
        <dbReference type="Pfam" id="PF13937"/>
    </source>
</evidence>
<dbReference type="Proteomes" id="UP000325811">
    <property type="component" value="Chromosome I"/>
</dbReference>
<feature type="transmembrane region" description="Helical" evidence="1">
    <location>
        <begin position="73"/>
        <end position="94"/>
    </location>
</feature>